<proteinExistence type="predicted"/>
<organism evidence="1 2">
    <name type="scientific">Brassica carinata</name>
    <name type="common">Ethiopian mustard</name>
    <name type="synonym">Abyssinian cabbage</name>
    <dbReference type="NCBI Taxonomy" id="52824"/>
    <lineage>
        <taxon>Eukaryota</taxon>
        <taxon>Viridiplantae</taxon>
        <taxon>Streptophyta</taxon>
        <taxon>Embryophyta</taxon>
        <taxon>Tracheophyta</taxon>
        <taxon>Spermatophyta</taxon>
        <taxon>Magnoliopsida</taxon>
        <taxon>eudicotyledons</taxon>
        <taxon>Gunneridae</taxon>
        <taxon>Pentapetalae</taxon>
        <taxon>rosids</taxon>
        <taxon>malvids</taxon>
        <taxon>Brassicales</taxon>
        <taxon>Brassicaceae</taxon>
        <taxon>Brassiceae</taxon>
        <taxon>Brassica</taxon>
    </lineage>
</organism>
<accession>A0A8X7SEL5</accession>
<comment type="caution">
    <text evidence="1">The sequence shown here is derived from an EMBL/GenBank/DDBJ whole genome shotgun (WGS) entry which is preliminary data.</text>
</comment>
<evidence type="ECO:0008006" key="3">
    <source>
        <dbReference type="Google" id="ProtNLM"/>
    </source>
</evidence>
<dbReference type="InterPro" id="IPR032675">
    <property type="entry name" value="LRR_dom_sf"/>
</dbReference>
<keyword evidence="2" id="KW-1185">Reference proteome</keyword>
<sequence length="319" mass="36595">MDLSMSCHLKELPDLSNATNLERLYLNDCESLVEIPSSFSNLHKLKALSMFACTKLEVIPAYMNLASLESIDMTACQRLRNFRDISRNVSQFSISVEELEQVPESIRLWSCLRVLTITSKGKLKSLTYLPQSVRHLHLSNIGEQRIPYFKNNLQQAELYLNSCRKFKLLPDSIREDYESKEGLTCPNDTPYTQLNYTNCFKLDRKARTEILTKHFAQGWACLPGSEVPVEFDHRAKGSSMTICPMSKMPVTIFKVCVVISPNQQTREFEQLVCRRISKSIEEINVYAIPRIRRKHVFLFPSFLLEEATSGQVGFEFSSG</sequence>
<evidence type="ECO:0000313" key="1">
    <source>
        <dbReference type="EMBL" id="KAG2302544.1"/>
    </source>
</evidence>
<dbReference type="SUPFAM" id="SSF52058">
    <property type="entry name" value="L domain-like"/>
    <property type="match status" value="1"/>
</dbReference>
<protein>
    <recommendedName>
        <fullName evidence="3">Disease resistance protein</fullName>
    </recommendedName>
</protein>
<dbReference type="InterPro" id="IPR050715">
    <property type="entry name" value="LRR-SigEffector_domain"/>
</dbReference>
<dbReference type="AlphaFoldDB" id="A0A8X7SEL5"/>
<reference evidence="1 2" key="1">
    <citation type="submission" date="2020-02" db="EMBL/GenBank/DDBJ databases">
        <authorList>
            <person name="Ma Q."/>
            <person name="Huang Y."/>
            <person name="Song X."/>
            <person name="Pei D."/>
        </authorList>
    </citation>
    <scope>NUCLEOTIDE SEQUENCE [LARGE SCALE GENOMIC DNA]</scope>
    <source>
        <strain evidence="1">Sxm20200214</strain>
        <tissue evidence="1">Leaf</tissue>
    </source>
</reference>
<evidence type="ECO:0000313" key="2">
    <source>
        <dbReference type="Proteomes" id="UP000886595"/>
    </source>
</evidence>
<gene>
    <name evidence="1" type="ORF">Bca52824_031195</name>
</gene>
<dbReference type="Proteomes" id="UP000886595">
    <property type="component" value="Unassembled WGS sequence"/>
</dbReference>
<name>A0A8X7SEL5_BRACI</name>
<dbReference type="PANTHER" id="PTHR45752:SF195">
    <property type="entry name" value="LEUCINE-RICH REPEAT (LRR) FAMILY PROTEIN-RELATED"/>
    <property type="match status" value="1"/>
</dbReference>
<dbReference type="OrthoDB" id="1073546at2759"/>
<dbReference type="Gene3D" id="3.80.10.10">
    <property type="entry name" value="Ribonuclease Inhibitor"/>
    <property type="match status" value="1"/>
</dbReference>
<dbReference type="PANTHER" id="PTHR45752">
    <property type="entry name" value="LEUCINE-RICH REPEAT-CONTAINING"/>
    <property type="match status" value="1"/>
</dbReference>
<dbReference type="EMBL" id="JAAMPC010000007">
    <property type="protein sequence ID" value="KAG2302544.1"/>
    <property type="molecule type" value="Genomic_DNA"/>
</dbReference>